<feature type="region of interest" description="Disordered" evidence="1">
    <location>
        <begin position="1"/>
        <end position="29"/>
    </location>
</feature>
<accession>A0A481TXC0</accession>
<proteinExistence type="predicted"/>
<dbReference type="EMBL" id="MH790661">
    <property type="protein sequence ID" value="QBH85343.1"/>
    <property type="molecule type" value="Genomic_DNA"/>
</dbReference>
<organismHost>
    <name type="scientific">Homo sapiens</name>
    <name type="common">Human</name>
    <dbReference type="NCBI Taxonomy" id="9606"/>
</organismHost>
<protein>
    <submittedName>
        <fullName evidence="2">Uncharacterized protein</fullName>
    </submittedName>
</protein>
<name>A0A481TXC0_HHV2</name>
<evidence type="ECO:0000313" key="2">
    <source>
        <dbReference type="EMBL" id="QBH85343.1"/>
    </source>
</evidence>
<evidence type="ECO:0000256" key="1">
    <source>
        <dbReference type="SAM" id="MobiDB-lite"/>
    </source>
</evidence>
<reference evidence="2" key="1">
    <citation type="submission" date="2018-08" db="EMBL/GenBank/DDBJ databases">
        <title>HSV2 whole genome sequences from clinical isolates.</title>
        <authorList>
            <person name="Roychoudhury P."/>
            <person name="Greninger A.L."/>
            <person name="Jerome K.R."/>
            <person name="Johnston C."/>
            <person name="Wald A."/>
            <person name="Xie H."/>
        </authorList>
    </citation>
    <scope>NUCLEOTIDE SEQUENCE</scope>
    <source>
        <strain evidence="2">2000-3429</strain>
    </source>
</reference>
<organism evidence="2">
    <name type="scientific">Human herpesvirus 2</name>
    <name type="common">HHV-2</name>
    <name type="synonym">Human herpes simplex virus 2</name>
    <dbReference type="NCBI Taxonomy" id="10310"/>
    <lineage>
        <taxon>Viruses</taxon>
        <taxon>Duplodnaviria</taxon>
        <taxon>Heunggongvirae</taxon>
        <taxon>Peploviricota</taxon>
        <taxon>Herviviricetes</taxon>
        <taxon>Herpesvirales</taxon>
        <taxon>Orthoherpesviridae</taxon>
        <taxon>Alphaherpesvirinae</taxon>
        <taxon>Simplexvirus</taxon>
        <taxon>Simplexvirus humanalpha2</taxon>
    </lineage>
</organism>
<sequence length="29" mass="2815">MSAGSRSTASPRNRATASAFSGVSSRGTG</sequence>